<accession>A0ABW3DD17</accession>
<dbReference type="CDD" id="cd16380">
    <property type="entry name" value="YitT_C"/>
    <property type="match status" value="1"/>
</dbReference>
<comment type="subcellular location">
    <subcellularLocation>
        <location evidence="1">Cell membrane</location>
        <topology evidence="1">Multi-pass membrane protein</topology>
    </subcellularLocation>
</comment>
<protein>
    <submittedName>
        <fullName evidence="8">YitT family protein</fullName>
    </submittedName>
</protein>
<keyword evidence="9" id="KW-1185">Reference proteome</keyword>
<name>A0ABW3DD17_9BACL</name>
<evidence type="ECO:0000259" key="7">
    <source>
        <dbReference type="Pfam" id="PF10035"/>
    </source>
</evidence>
<keyword evidence="3 6" id="KW-0812">Transmembrane</keyword>
<feature type="domain" description="DUF2179" evidence="7">
    <location>
        <begin position="236"/>
        <end position="290"/>
    </location>
</feature>
<comment type="caution">
    <text evidence="8">The sequence shown here is derived from an EMBL/GenBank/DDBJ whole genome shotgun (WGS) entry which is preliminary data.</text>
</comment>
<dbReference type="InterPro" id="IPR051461">
    <property type="entry name" value="UPF0750_membrane"/>
</dbReference>
<evidence type="ECO:0000256" key="2">
    <source>
        <dbReference type="ARBA" id="ARBA00022475"/>
    </source>
</evidence>
<proteinExistence type="predicted"/>
<sequence length="297" mass="31492">MERSGGSNKNRDRFKSPALSAPSLITEYVLLFIGAFIMALSFNVFLNPNQVASGGVAGISTIVQHVTGIKPAFIQWTLNVLLFVAGFKFLGRDFAIKTAIGTVAFPLFVLLTEGMPSPTDNVLLASLYGGILTGIGLGVVFRARGSTGGLALASQLIHRYTGLSLGVAVALLDGLVILTAGLVFSPEKALYALIGLYVTSKTIDLIQSGFNFSKVAFIISKEVDSLSQAVLVDLDRGLTKLQGLGGYTGDERMVLMVVLNQSEVSRLKTIVKTVDPNAFVIISDTKEVLGEGFKVNG</sequence>
<dbReference type="Gene3D" id="3.30.70.120">
    <property type="match status" value="1"/>
</dbReference>
<feature type="transmembrane region" description="Helical" evidence="6">
    <location>
        <begin position="122"/>
        <end position="141"/>
    </location>
</feature>
<feature type="transmembrane region" description="Helical" evidence="6">
    <location>
        <begin position="98"/>
        <end position="116"/>
    </location>
</feature>
<dbReference type="InterPro" id="IPR003740">
    <property type="entry name" value="YitT"/>
</dbReference>
<keyword evidence="5 6" id="KW-0472">Membrane</keyword>
<dbReference type="PANTHER" id="PTHR33545:SF9">
    <property type="entry name" value="UPF0750 MEMBRANE PROTEIN YITE"/>
    <property type="match status" value="1"/>
</dbReference>
<dbReference type="PIRSF" id="PIRSF006483">
    <property type="entry name" value="Membrane_protein_YitT"/>
    <property type="match status" value="1"/>
</dbReference>
<evidence type="ECO:0000256" key="3">
    <source>
        <dbReference type="ARBA" id="ARBA00022692"/>
    </source>
</evidence>
<dbReference type="Proteomes" id="UP001597120">
    <property type="component" value="Unassembled WGS sequence"/>
</dbReference>
<feature type="transmembrane region" description="Helical" evidence="6">
    <location>
        <begin position="21"/>
        <end position="46"/>
    </location>
</feature>
<gene>
    <name evidence="8" type="ORF">ACFQ03_15165</name>
</gene>
<dbReference type="Pfam" id="PF02588">
    <property type="entry name" value="YitT_membrane"/>
    <property type="match status" value="1"/>
</dbReference>
<reference evidence="9" key="1">
    <citation type="journal article" date="2019" name="Int. J. Syst. Evol. Microbiol.">
        <title>The Global Catalogue of Microorganisms (GCM) 10K type strain sequencing project: providing services to taxonomists for standard genome sequencing and annotation.</title>
        <authorList>
            <consortium name="The Broad Institute Genomics Platform"/>
            <consortium name="The Broad Institute Genome Sequencing Center for Infectious Disease"/>
            <person name="Wu L."/>
            <person name="Ma J."/>
        </authorList>
    </citation>
    <scope>NUCLEOTIDE SEQUENCE [LARGE SCALE GENOMIC DNA]</scope>
    <source>
        <strain evidence="9">CCUG 57263</strain>
    </source>
</reference>
<organism evidence="8 9">
    <name type="scientific">Paenibacillus residui</name>
    <dbReference type="NCBI Taxonomy" id="629724"/>
    <lineage>
        <taxon>Bacteria</taxon>
        <taxon>Bacillati</taxon>
        <taxon>Bacillota</taxon>
        <taxon>Bacilli</taxon>
        <taxon>Bacillales</taxon>
        <taxon>Paenibacillaceae</taxon>
        <taxon>Paenibacillus</taxon>
    </lineage>
</organism>
<evidence type="ECO:0000256" key="4">
    <source>
        <dbReference type="ARBA" id="ARBA00022989"/>
    </source>
</evidence>
<dbReference type="InterPro" id="IPR019264">
    <property type="entry name" value="DUF2179"/>
</dbReference>
<keyword evidence="4 6" id="KW-1133">Transmembrane helix</keyword>
<dbReference type="Pfam" id="PF10035">
    <property type="entry name" value="DUF2179"/>
    <property type="match status" value="1"/>
</dbReference>
<evidence type="ECO:0000313" key="8">
    <source>
        <dbReference type="EMBL" id="MFD0870494.1"/>
    </source>
</evidence>
<evidence type="ECO:0000256" key="1">
    <source>
        <dbReference type="ARBA" id="ARBA00004651"/>
    </source>
</evidence>
<evidence type="ECO:0000256" key="5">
    <source>
        <dbReference type="ARBA" id="ARBA00023136"/>
    </source>
</evidence>
<keyword evidence="2" id="KW-1003">Cell membrane</keyword>
<dbReference type="PANTHER" id="PTHR33545">
    <property type="entry name" value="UPF0750 MEMBRANE PROTEIN YITT-RELATED"/>
    <property type="match status" value="1"/>
</dbReference>
<evidence type="ECO:0000313" key="9">
    <source>
        <dbReference type="Proteomes" id="UP001597120"/>
    </source>
</evidence>
<evidence type="ECO:0000256" key="6">
    <source>
        <dbReference type="SAM" id="Phobius"/>
    </source>
</evidence>
<dbReference type="RefSeq" id="WP_144934352.1">
    <property type="nucleotide sequence ID" value="NZ_JBHTIU010000048.1"/>
</dbReference>
<feature type="transmembrane region" description="Helical" evidence="6">
    <location>
        <begin position="162"/>
        <end position="184"/>
    </location>
</feature>
<dbReference type="EMBL" id="JBHTIU010000048">
    <property type="protein sequence ID" value="MFD0870494.1"/>
    <property type="molecule type" value="Genomic_DNA"/>
</dbReference>
<dbReference type="InterPro" id="IPR015867">
    <property type="entry name" value="N-reg_PII/ATP_PRibTrfase_C"/>
</dbReference>